<reference evidence="1" key="2">
    <citation type="submission" date="2020-09" db="EMBL/GenBank/DDBJ databases">
        <authorList>
            <person name="Sun Q."/>
            <person name="Ohkuma M."/>
        </authorList>
    </citation>
    <scope>NUCLEOTIDE SEQUENCE</scope>
    <source>
        <strain evidence="1">JCM 30078</strain>
    </source>
</reference>
<name>A0A917UWM0_9PSED</name>
<accession>A0A917UWM0</accession>
<gene>
    <name evidence="1" type="ORF">GCM10009304_17530</name>
</gene>
<organism evidence="1 2">
    <name type="scientific">Pseudomonas matsuisoli</name>
    <dbReference type="NCBI Taxonomy" id="1515666"/>
    <lineage>
        <taxon>Bacteria</taxon>
        <taxon>Pseudomonadati</taxon>
        <taxon>Pseudomonadota</taxon>
        <taxon>Gammaproteobacteria</taxon>
        <taxon>Pseudomonadales</taxon>
        <taxon>Pseudomonadaceae</taxon>
        <taxon>Pseudomonas</taxon>
    </lineage>
</organism>
<evidence type="ECO:0000313" key="1">
    <source>
        <dbReference type="EMBL" id="GGJ92241.1"/>
    </source>
</evidence>
<dbReference type="EMBL" id="BMPO01000003">
    <property type="protein sequence ID" value="GGJ92241.1"/>
    <property type="molecule type" value="Genomic_DNA"/>
</dbReference>
<dbReference type="Proteomes" id="UP000635983">
    <property type="component" value="Unassembled WGS sequence"/>
</dbReference>
<evidence type="ECO:0008006" key="3">
    <source>
        <dbReference type="Google" id="ProtNLM"/>
    </source>
</evidence>
<protein>
    <recommendedName>
        <fullName evidence="3">Sugar ABC transporter ATPase</fullName>
    </recommendedName>
</protein>
<sequence>MNARSILVPRLSRVPASEAVAQRVLAWLVRNDVVNGVPSTCGAIGTRMAYAIGPGARTFAQAPERLPFDEAVNGLEIVTRRCIYTPTTNFREEAGCPECRQEVGEPFFENLDEWMAGDTDHFECPECGFEDEVNNFLFLQPCGFSDLGFIFNGWGHAGFTPDFIEQMASRIGFPLVVVRADD</sequence>
<proteinExistence type="predicted"/>
<comment type="caution">
    <text evidence="1">The sequence shown here is derived from an EMBL/GenBank/DDBJ whole genome shotgun (WGS) entry which is preliminary data.</text>
</comment>
<dbReference type="RefSeq" id="WP_188982811.1">
    <property type="nucleotide sequence ID" value="NZ_BMPO01000003.1"/>
</dbReference>
<keyword evidence="2" id="KW-1185">Reference proteome</keyword>
<evidence type="ECO:0000313" key="2">
    <source>
        <dbReference type="Proteomes" id="UP000635983"/>
    </source>
</evidence>
<reference evidence="1" key="1">
    <citation type="journal article" date="2014" name="Int. J. Syst. Evol. Microbiol.">
        <title>Complete genome sequence of Corynebacterium casei LMG S-19264T (=DSM 44701T), isolated from a smear-ripened cheese.</title>
        <authorList>
            <consortium name="US DOE Joint Genome Institute (JGI-PGF)"/>
            <person name="Walter F."/>
            <person name="Albersmeier A."/>
            <person name="Kalinowski J."/>
            <person name="Ruckert C."/>
        </authorList>
    </citation>
    <scope>NUCLEOTIDE SEQUENCE</scope>
    <source>
        <strain evidence="1">JCM 30078</strain>
    </source>
</reference>
<dbReference type="AlphaFoldDB" id="A0A917UWM0"/>